<dbReference type="PANTHER" id="PTHR41523:SF8">
    <property type="entry name" value="ETHYLENE RESPONSE SENSOR PROTEIN"/>
    <property type="match status" value="1"/>
</dbReference>
<dbReference type="PANTHER" id="PTHR41523">
    <property type="entry name" value="TWO-COMPONENT SYSTEM SENSOR PROTEIN"/>
    <property type="match status" value="1"/>
</dbReference>
<feature type="domain" description="Signal transduction histidine kinase subgroup 2 dimerisation and phosphoacceptor" evidence="9">
    <location>
        <begin position="356"/>
        <end position="430"/>
    </location>
</feature>
<dbReference type="Pfam" id="PF07568">
    <property type="entry name" value="HisKA_2"/>
    <property type="match status" value="1"/>
</dbReference>
<keyword evidence="8" id="KW-0472">Membrane</keyword>
<evidence type="ECO:0000256" key="4">
    <source>
        <dbReference type="ARBA" id="ARBA00022679"/>
    </source>
</evidence>
<evidence type="ECO:0000256" key="1">
    <source>
        <dbReference type="ARBA" id="ARBA00000085"/>
    </source>
</evidence>
<keyword evidence="8" id="KW-1133">Transmembrane helix</keyword>
<keyword evidence="7" id="KW-0067">ATP-binding</keyword>
<evidence type="ECO:0000256" key="5">
    <source>
        <dbReference type="ARBA" id="ARBA00022741"/>
    </source>
</evidence>
<dbReference type="OrthoDB" id="9767435at2"/>
<keyword evidence="5" id="KW-0547">Nucleotide-binding</keyword>
<dbReference type="GO" id="GO:0004673">
    <property type="term" value="F:protein histidine kinase activity"/>
    <property type="evidence" value="ECO:0007669"/>
    <property type="project" value="UniProtKB-EC"/>
</dbReference>
<dbReference type="Proteomes" id="UP000316887">
    <property type="component" value="Unassembled WGS sequence"/>
</dbReference>
<evidence type="ECO:0000256" key="7">
    <source>
        <dbReference type="ARBA" id="ARBA00022840"/>
    </source>
</evidence>
<dbReference type="GO" id="GO:0005524">
    <property type="term" value="F:ATP binding"/>
    <property type="evidence" value="ECO:0007669"/>
    <property type="project" value="UniProtKB-KW"/>
</dbReference>
<accession>A0A542W1Z5</accession>
<gene>
    <name evidence="10" type="ORF">FBY58_1182</name>
</gene>
<feature type="transmembrane region" description="Helical" evidence="8">
    <location>
        <begin position="263"/>
        <end position="289"/>
    </location>
</feature>
<evidence type="ECO:0000313" key="11">
    <source>
        <dbReference type="Proteomes" id="UP000316887"/>
    </source>
</evidence>
<sequence>MKAFYPKKPSKTFHKKQLLTRRLFLLFVTMPTWFRMLVVLSLAQLPPSFIALGAFIASSHQYRLNHQKEAQLVATESARTLDDSVDILAYDVRNILDEEGSYDFSDIGECSLLINHMQSLGFVPVDYALMDVSGHLLCKSANFKVTTALALPFKPVSENNFYNVDLLGNEGQLQFSFLGGHYPLSKYIVLGQIGRESLLKIIERKVVSDGSALFLAQKTRFLPLISPKKPLLKQSHPVVVPTFDNAVNLIYDNNLPPFRKVDLLFVLLPVLIWFMTATIGWIVVHYMLLRPLRRTQRAIVDYGKTGDIQMVKPASIGAAREIRQVSKAFYHVAVRLAAHEQALRKALQHQKMLTREVHHRVKNNLQVVSSLLSIHSRRAETAKEKSAYATIQRRVNALAIVQRQYYNELDKGQGLDLSLLIKELVNGLQTSLQSFEKNFQIETEIDQVFVPLEKAMPIAFILVEIVDFSLAVDPLLPIVIILRRHRAELENTPDHAGLEIRAEALTQLSSRKGNEVIRRIISAFGRQLGGKSVEREDEGYYYYDIDVLSDQG</sequence>
<protein>
    <recommendedName>
        <fullName evidence="2">histidine kinase</fullName>
        <ecNumber evidence="2">2.7.13.3</ecNumber>
    </recommendedName>
</protein>
<comment type="caution">
    <text evidence="10">The sequence shown here is derived from an EMBL/GenBank/DDBJ whole genome shotgun (WGS) entry which is preliminary data.</text>
</comment>
<dbReference type="AlphaFoldDB" id="A0A542W1Z5"/>
<keyword evidence="4" id="KW-0808">Transferase</keyword>
<keyword evidence="3" id="KW-0597">Phosphoprotein</keyword>
<evidence type="ECO:0000256" key="8">
    <source>
        <dbReference type="SAM" id="Phobius"/>
    </source>
</evidence>
<evidence type="ECO:0000256" key="2">
    <source>
        <dbReference type="ARBA" id="ARBA00012438"/>
    </source>
</evidence>
<proteinExistence type="predicted"/>
<evidence type="ECO:0000259" key="9">
    <source>
        <dbReference type="Pfam" id="PF07568"/>
    </source>
</evidence>
<organism evidence="10 11">
    <name type="scientific">Zymomonas mobilis</name>
    <dbReference type="NCBI Taxonomy" id="542"/>
    <lineage>
        <taxon>Bacteria</taxon>
        <taxon>Pseudomonadati</taxon>
        <taxon>Pseudomonadota</taxon>
        <taxon>Alphaproteobacteria</taxon>
        <taxon>Sphingomonadales</taxon>
        <taxon>Zymomonadaceae</taxon>
        <taxon>Zymomonas</taxon>
    </lineage>
</organism>
<evidence type="ECO:0000313" key="10">
    <source>
        <dbReference type="EMBL" id="TQL17588.1"/>
    </source>
</evidence>
<dbReference type="InterPro" id="IPR011495">
    <property type="entry name" value="Sig_transdc_His_kin_sub2_dim/P"/>
</dbReference>
<keyword evidence="6 10" id="KW-0418">Kinase</keyword>
<dbReference type="EC" id="2.7.13.3" evidence="2"/>
<reference evidence="10 11" key="1">
    <citation type="submission" date="2019-06" db="EMBL/GenBank/DDBJ databases">
        <title>Genome sequencing of Zymomonas mobilis strains for genetic engineering and biofuel applications.</title>
        <authorList>
            <person name="Teravest M."/>
        </authorList>
    </citation>
    <scope>NUCLEOTIDE SEQUENCE [LARGE SCALE GENOMIC DNA]</scope>
    <source>
        <strain evidence="10 11">AN0101</strain>
    </source>
</reference>
<keyword evidence="8" id="KW-0812">Transmembrane</keyword>
<evidence type="ECO:0000256" key="6">
    <source>
        <dbReference type="ARBA" id="ARBA00022777"/>
    </source>
</evidence>
<comment type="catalytic activity">
    <reaction evidence="1">
        <text>ATP + protein L-histidine = ADP + protein N-phospho-L-histidine.</text>
        <dbReference type="EC" id="2.7.13.3"/>
    </reaction>
</comment>
<dbReference type="Gene3D" id="3.30.450.20">
    <property type="entry name" value="PAS domain"/>
    <property type="match status" value="1"/>
</dbReference>
<name>A0A542W1Z5_ZYMMB</name>
<evidence type="ECO:0000256" key="3">
    <source>
        <dbReference type="ARBA" id="ARBA00022553"/>
    </source>
</evidence>
<dbReference type="EMBL" id="VFOF01000001">
    <property type="protein sequence ID" value="TQL17588.1"/>
    <property type="molecule type" value="Genomic_DNA"/>
</dbReference>